<evidence type="ECO:0000313" key="3">
    <source>
        <dbReference type="EMBL" id="KAL1569377.1"/>
    </source>
</evidence>
<keyword evidence="2" id="KW-0472">Membrane</keyword>
<proteinExistence type="predicted"/>
<name>A0ABD1IKZ5_SALDI</name>
<protein>
    <submittedName>
        <fullName evidence="3">Uncharacterized protein</fullName>
    </submittedName>
</protein>
<dbReference type="Proteomes" id="UP001567538">
    <property type="component" value="Unassembled WGS sequence"/>
</dbReference>
<dbReference type="AlphaFoldDB" id="A0ABD1IKZ5"/>
<feature type="region of interest" description="Disordered" evidence="1">
    <location>
        <begin position="148"/>
        <end position="339"/>
    </location>
</feature>
<reference evidence="3 4" key="1">
    <citation type="submission" date="2024-06" db="EMBL/GenBank/DDBJ databases">
        <title>A chromosome level genome sequence of Diviner's sage (Salvia divinorum).</title>
        <authorList>
            <person name="Ford S.A."/>
            <person name="Ro D.-K."/>
            <person name="Ness R.W."/>
            <person name="Phillips M.A."/>
        </authorList>
    </citation>
    <scope>NUCLEOTIDE SEQUENCE [LARGE SCALE GENOMIC DNA]</scope>
    <source>
        <strain evidence="3">SAF-2024a</strain>
        <tissue evidence="3">Leaf</tissue>
    </source>
</reference>
<accession>A0ABD1IKZ5</accession>
<dbReference type="PANTHER" id="PTHR33870:SF4">
    <property type="entry name" value="CARDIOMYOPATHY-ASSOCIATED PROTEIN"/>
    <property type="match status" value="1"/>
</dbReference>
<feature type="transmembrane region" description="Helical" evidence="2">
    <location>
        <begin position="20"/>
        <end position="39"/>
    </location>
</feature>
<feature type="compositionally biased region" description="Basic and acidic residues" evidence="1">
    <location>
        <begin position="230"/>
        <end position="248"/>
    </location>
</feature>
<feature type="region of interest" description="Disordered" evidence="1">
    <location>
        <begin position="402"/>
        <end position="425"/>
    </location>
</feature>
<feature type="region of interest" description="Disordered" evidence="1">
    <location>
        <begin position="481"/>
        <end position="532"/>
    </location>
</feature>
<organism evidence="3 4">
    <name type="scientific">Salvia divinorum</name>
    <name type="common">Maria pastora</name>
    <name type="synonym">Diviner's sage</name>
    <dbReference type="NCBI Taxonomy" id="28513"/>
    <lineage>
        <taxon>Eukaryota</taxon>
        <taxon>Viridiplantae</taxon>
        <taxon>Streptophyta</taxon>
        <taxon>Embryophyta</taxon>
        <taxon>Tracheophyta</taxon>
        <taxon>Spermatophyta</taxon>
        <taxon>Magnoliopsida</taxon>
        <taxon>eudicotyledons</taxon>
        <taxon>Gunneridae</taxon>
        <taxon>Pentapetalae</taxon>
        <taxon>asterids</taxon>
        <taxon>lamiids</taxon>
        <taxon>Lamiales</taxon>
        <taxon>Lamiaceae</taxon>
        <taxon>Nepetoideae</taxon>
        <taxon>Mentheae</taxon>
        <taxon>Salviinae</taxon>
        <taxon>Salvia</taxon>
        <taxon>Salvia subgen. Calosphace</taxon>
    </lineage>
</organism>
<feature type="compositionally biased region" description="Low complexity" evidence="1">
    <location>
        <begin position="493"/>
        <end position="506"/>
    </location>
</feature>
<comment type="caution">
    <text evidence="3">The sequence shown here is derived from an EMBL/GenBank/DDBJ whole genome shotgun (WGS) entry which is preliminary data.</text>
</comment>
<feature type="compositionally biased region" description="Low complexity" evidence="1">
    <location>
        <begin position="254"/>
        <end position="266"/>
    </location>
</feature>
<dbReference type="EMBL" id="JBEAFC010000001">
    <property type="protein sequence ID" value="KAL1569377.1"/>
    <property type="molecule type" value="Genomic_DNA"/>
</dbReference>
<keyword evidence="4" id="KW-1185">Reference proteome</keyword>
<feature type="compositionally biased region" description="Acidic residues" evidence="1">
    <location>
        <begin position="314"/>
        <end position="332"/>
    </location>
</feature>
<sequence>MGVTLMEVGNHMRKGVMYSIKGCLHHPFLVFIVCGMIYISRAFPFMLSLLLSISPVVVCAAMLLGTLLYYGQQSIRETEKEMKSKYEGVSLRNHKFIDDNASVVEKDEKHFVEKCGESFERKLGEDSSLLGRNLGGIRVGGDGLSKGIRVGVDGSSKGRGSGEIESESSESGEESEGLGEHRVHMGKGEGSSEEKEREKEREGEGTGDGEVMADHYAIISKVIGELLESESEHEKSEGDSCDSERGNGEGEGEGFASGSESSSPDDTSVEDIMPTRLDELHPLLDEDAPQPAQMSHARSEASLNERSPGSSIESADETDVQESEAADDDENTEDHTKSVITWTEEDQKNLMEVGNSEIERNQRLERILRKRRNRSMVPEINMMELESSEFEFQIAPISTARRNPFDLPQDSVPGSAPSVLSRRRTNPFELPDELMEMGGESGVEIKASLSRRPFLRRRDNFSAVKIRPFFVAEQVIADESGYSPYKREASRQSSSGEETESVGSVEYFEDEALKDDADMNRGPVYDTDSDDD</sequence>
<evidence type="ECO:0000256" key="1">
    <source>
        <dbReference type="SAM" id="MobiDB-lite"/>
    </source>
</evidence>
<feature type="transmembrane region" description="Helical" evidence="2">
    <location>
        <begin position="45"/>
        <end position="70"/>
    </location>
</feature>
<feature type="compositionally biased region" description="Polar residues" evidence="1">
    <location>
        <begin position="301"/>
        <end position="313"/>
    </location>
</feature>
<feature type="compositionally biased region" description="Acidic residues" evidence="1">
    <location>
        <begin position="164"/>
        <end position="177"/>
    </location>
</feature>
<gene>
    <name evidence="3" type="ORF">AAHA92_00861</name>
</gene>
<evidence type="ECO:0000313" key="4">
    <source>
        <dbReference type="Proteomes" id="UP001567538"/>
    </source>
</evidence>
<keyword evidence="2" id="KW-0812">Transmembrane</keyword>
<evidence type="ECO:0000256" key="2">
    <source>
        <dbReference type="SAM" id="Phobius"/>
    </source>
</evidence>
<dbReference type="PANTHER" id="PTHR33870">
    <property type="entry name" value="CARDIOMYOPATHY-ASSOCIATED PROTEIN"/>
    <property type="match status" value="1"/>
</dbReference>
<keyword evidence="2" id="KW-1133">Transmembrane helix</keyword>
<feature type="compositionally biased region" description="Basic and acidic residues" evidence="1">
    <location>
        <begin position="178"/>
        <end position="204"/>
    </location>
</feature>